<dbReference type="Proteomes" id="UP001497700">
    <property type="component" value="Unassembled WGS sequence"/>
</dbReference>
<sequence>MAEKHHTHEEFIKWLVEGHLPLAIPIFKKHGIISYSLFITPASLNGALKEKFEKIRPTWDFADFDCSLEYTIPDVETIQKVMADPDWPAALKDHEEWLDASKALLSLGYHVPYLLETGEVVNLPK</sequence>
<proteinExistence type="predicted"/>
<name>A0ACB9Z287_9PEZI</name>
<keyword evidence="2" id="KW-1185">Reference proteome</keyword>
<evidence type="ECO:0000313" key="1">
    <source>
        <dbReference type="EMBL" id="KAI4865825.1"/>
    </source>
</evidence>
<organism evidence="1 2">
    <name type="scientific">Hypoxylon rubiginosum</name>
    <dbReference type="NCBI Taxonomy" id="110542"/>
    <lineage>
        <taxon>Eukaryota</taxon>
        <taxon>Fungi</taxon>
        <taxon>Dikarya</taxon>
        <taxon>Ascomycota</taxon>
        <taxon>Pezizomycotina</taxon>
        <taxon>Sordariomycetes</taxon>
        <taxon>Xylariomycetidae</taxon>
        <taxon>Xylariales</taxon>
        <taxon>Hypoxylaceae</taxon>
        <taxon>Hypoxylon</taxon>
    </lineage>
</organism>
<gene>
    <name evidence="1" type="ORF">F4820DRAFT_469324</name>
</gene>
<protein>
    <submittedName>
        <fullName evidence="1">Uncharacterized protein</fullName>
    </submittedName>
</protein>
<accession>A0ACB9Z287</accession>
<dbReference type="EMBL" id="MU393466">
    <property type="protein sequence ID" value="KAI4865825.1"/>
    <property type="molecule type" value="Genomic_DNA"/>
</dbReference>
<evidence type="ECO:0000313" key="2">
    <source>
        <dbReference type="Proteomes" id="UP001497700"/>
    </source>
</evidence>
<reference evidence="1 2" key="1">
    <citation type="journal article" date="2022" name="New Phytol.">
        <title>Ecological generalism drives hyperdiversity of secondary metabolite gene clusters in xylarialean endophytes.</title>
        <authorList>
            <person name="Franco M.E.E."/>
            <person name="Wisecaver J.H."/>
            <person name="Arnold A.E."/>
            <person name="Ju Y.M."/>
            <person name="Slot J.C."/>
            <person name="Ahrendt S."/>
            <person name="Moore L.P."/>
            <person name="Eastman K.E."/>
            <person name="Scott K."/>
            <person name="Konkel Z."/>
            <person name="Mondo S.J."/>
            <person name="Kuo A."/>
            <person name="Hayes R.D."/>
            <person name="Haridas S."/>
            <person name="Andreopoulos B."/>
            <person name="Riley R."/>
            <person name="LaButti K."/>
            <person name="Pangilinan J."/>
            <person name="Lipzen A."/>
            <person name="Amirebrahimi M."/>
            <person name="Yan J."/>
            <person name="Adam C."/>
            <person name="Keymanesh K."/>
            <person name="Ng V."/>
            <person name="Louie K."/>
            <person name="Northen T."/>
            <person name="Drula E."/>
            <person name="Henrissat B."/>
            <person name="Hsieh H.M."/>
            <person name="Youens-Clark K."/>
            <person name="Lutzoni F."/>
            <person name="Miadlikowska J."/>
            <person name="Eastwood D.C."/>
            <person name="Hamelin R.C."/>
            <person name="Grigoriev I.V."/>
            <person name="U'Ren J.M."/>
        </authorList>
    </citation>
    <scope>NUCLEOTIDE SEQUENCE [LARGE SCALE GENOMIC DNA]</scope>
    <source>
        <strain evidence="1 2">CBS 119005</strain>
    </source>
</reference>
<comment type="caution">
    <text evidence="1">The sequence shown here is derived from an EMBL/GenBank/DDBJ whole genome shotgun (WGS) entry which is preliminary data.</text>
</comment>